<sequence length="53" mass="6259">MKRDREVKEMNEARVESYSGQHVEEEKAEEAERLAEQYNNNNTIALDVSKFNK</sequence>
<dbReference type="STRING" id="1385511.GCA_000425225_02063"/>
<accession>A0A0A5G3T5</accession>
<proteinExistence type="predicted"/>
<evidence type="ECO:0000313" key="2">
    <source>
        <dbReference type="EMBL" id="KGX85803.1"/>
    </source>
</evidence>
<name>A0A0A5G3T5_9BACI</name>
<evidence type="ECO:0000313" key="3">
    <source>
        <dbReference type="Proteomes" id="UP000030403"/>
    </source>
</evidence>
<keyword evidence="3" id="KW-1185">Reference proteome</keyword>
<gene>
    <name evidence="2" type="ORF">N783_13650</name>
</gene>
<reference evidence="2 3" key="1">
    <citation type="submission" date="2013-08" db="EMBL/GenBank/DDBJ databases">
        <authorList>
            <person name="Huang J."/>
            <person name="Wang G."/>
        </authorList>
    </citation>
    <scope>NUCLEOTIDE SEQUENCE [LARGE SCALE GENOMIC DNA]</scope>
    <source>
        <strain evidence="2 3">BH030004</strain>
    </source>
</reference>
<protein>
    <submittedName>
        <fullName evidence="2">Uncharacterized protein</fullName>
    </submittedName>
</protein>
<comment type="caution">
    <text evidence="2">The sequence shown here is derived from an EMBL/GenBank/DDBJ whole genome shotgun (WGS) entry which is preliminary data.</text>
</comment>
<evidence type="ECO:0000256" key="1">
    <source>
        <dbReference type="SAM" id="MobiDB-lite"/>
    </source>
</evidence>
<dbReference type="EMBL" id="AVPF01000036">
    <property type="protein sequence ID" value="KGX85803.1"/>
    <property type="molecule type" value="Genomic_DNA"/>
</dbReference>
<dbReference type="Proteomes" id="UP000030403">
    <property type="component" value="Unassembled WGS sequence"/>
</dbReference>
<feature type="compositionally biased region" description="Basic and acidic residues" evidence="1">
    <location>
        <begin position="1"/>
        <end position="15"/>
    </location>
</feature>
<dbReference type="AlphaFoldDB" id="A0A0A5G3T5"/>
<organism evidence="2 3">
    <name type="scientific">Pontibacillus marinus BH030004 = DSM 16465</name>
    <dbReference type="NCBI Taxonomy" id="1385511"/>
    <lineage>
        <taxon>Bacteria</taxon>
        <taxon>Bacillati</taxon>
        <taxon>Bacillota</taxon>
        <taxon>Bacilli</taxon>
        <taxon>Bacillales</taxon>
        <taxon>Bacillaceae</taxon>
        <taxon>Pontibacillus</taxon>
    </lineage>
</organism>
<feature type="region of interest" description="Disordered" evidence="1">
    <location>
        <begin position="1"/>
        <end position="25"/>
    </location>
</feature>
<dbReference type="RefSeq" id="WP_154657332.1">
    <property type="nucleotide sequence ID" value="NZ_AULJ01000020.1"/>
</dbReference>